<dbReference type="PANTHER" id="PTHR30466">
    <property type="entry name" value="FLAVIN REDUCTASE"/>
    <property type="match status" value="1"/>
</dbReference>
<dbReference type="AlphaFoldDB" id="A0A839QIS1"/>
<evidence type="ECO:0000313" key="3">
    <source>
        <dbReference type="EMBL" id="MBB2995750.1"/>
    </source>
</evidence>
<protein>
    <submittedName>
        <fullName evidence="3">Flavin reductase</fullName>
        <ecNumber evidence="3">1.5.1.-</ecNumber>
    </submittedName>
</protein>
<evidence type="ECO:0000256" key="1">
    <source>
        <dbReference type="ARBA" id="ARBA00023002"/>
    </source>
</evidence>
<keyword evidence="4" id="KW-1185">Reference proteome</keyword>
<dbReference type="Proteomes" id="UP000523000">
    <property type="component" value="Unassembled WGS sequence"/>
</dbReference>
<evidence type="ECO:0000313" key="4">
    <source>
        <dbReference type="Proteomes" id="UP000523000"/>
    </source>
</evidence>
<dbReference type="GO" id="GO:0010181">
    <property type="term" value="F:FMN binding"/>
    <property type="evidence" value="ECO:0007669"/>
    <property type="project" value="InterPro"/>
</dbReference>
<name>A0A839QIS1_9MICC</name>
<dbReference type="GO" id="GO:0042602">
    <property type="term" value="F:riboflavin reductase (NADPH) activity"/>
    <property type="evidence" value="ECO:0007669"/>
    <property type="project" value="TreeGrafter"/>
</dbReference>
<keyword evidence="1 3" id="KW-0560">Oxidoreductase</keyword>
<dbReference type="InterPro" id="IPR012349">
    <property type="entry name" value="Split_barrel_FMN-bd"/>
</dbReference>
<feature type="domain" description="Flavin reductase like" evidence="2">
    <location>
        <begin position="34"/>
        <end position="181"/>
    </location>
</feature>
<dbReference type="Gene3D" id="2.30.110.10">
    <property type="entry name" value="Electron Transport, Fmn-binding Protein, Chain A"/>
    <property type="match status" value="1"/>
</dbReference>
<dbReference type="SMART" id="SM00903">
    <property type="entry name" value="Flavin_Reduct"/>
    <property type="match status" value="1"/>
</dbReference>
<sequence length="200" mass="21032">MATSTEASTVGGPVAAAGEATEQDILRTSFIEAMGRTATGVTVVGTDGPAGRLAQTVSAMCSVSADPETLLVCVHRKSPLNEAIARHGVFSVSVLGVQHDHVADTFAGRPWPGKERWDFTCGKWVSLPSGSPAIEDALAYFDCSVRQVVECGSHFIYFGNVLHAGGEAGEPLTYHARTYGKPLPVPPSQFDDYPGSGPVR</sequence>
<dbReference type="Pfam" id="PF01613">
    <property type="entry name" value="Flavin_Reduct"/>
    <property type="match status" value="1"/>
</dbReference>
<dbReference type="RefSeq" id="WP_183510950.1">
    <property type="nucleotide sequence ID" value="NZ_BAABGK010000097.1"/>
</dbReference>
<dbReference type="PANTHER" id="PTHR30466:SF1">
    <property type="entry name" value="FMN REDUCTASE (NADH) RUTF"/>
    <property type="match status" value="1"/>
</dbReference>
<comment type="caution">
    <text evidence="3">The sequence shown here is derived from an EMBL/GenBank/DDBJ whole genome shotgun (WGS) entry which is preliminary data.</text>
</comment>
<gene>
    <name evidence="3" type="ORF">E9229_001941</name>
</gene>
<dbReference type="InterPro" id="IPR050268">
    <property type="entry name" value="NADH-dep_flavin_reductase"/>
</dbReference>
<dbReference type="EC" id="1.5.1.-" evidence="3"/>
<dbReference type="InterPro" id="IPR002563">
    <property type="entry name" value="Flavin_Rdtase-like_dom"/>
</dbReference>
<accession>A0A839QIS1</accession>
<reference evidence="3 4" key="1">
    <citation type="submission" date="2020-08" db="EMBL/GenBank/DDBJ databases">
        <title>Sequencing the genomes of 1000 actinobacteria strains.</title>
        <authorList>
            <person name="Klenk H.-P."/>
        </authorList>
    </citation>
    <scope>NUCLEOTIDE SEQUENCE [LARGE SCALE GENOMIC DNA]</scope>
    <source>
        <strain evidence="3 4">DSM 22826</strain>
    </source>
</reference>
<dbReference type="SUPFAM" id="SSF50475">
    <property type="entry name" value="FMN-binding split barrel"/>
    <property type="match status" value="1"/>
</dbReference>
<proteinExistence type="predicted"/>
<dbReference type="EMBL" id="JACHVS010000001">
    <property type="protein sequence ID" value="MBB2995750.1"/>
    <property type="molecule type" value="Genomic_DNA"/>
</dbReference>
<evidence type="ECO:0000259" key="2">
    <source>
        <dbReference type="SMART" id="SM00903"/>
    </source>
</evidence>
<dbReference type="GO" id="GO:0006208">
    <property type="term" value="P:pyrimidine nucleobase catabolic process"/>
    <property type="evidence" value="ECO:0007669"/>
    <property type="project" value="TreeGrafter"/>
</dbReference>
<organism evidence="3 4">
    <name type="scientific">Paeniglutamicibacter cryotolerans</name>
    <dbReference type="NCBI Taxonomy" id="670079"/>
    <lineage>
        <taxon>Bacteria</taxon>
        <taxon>Bacillati</taxon>
        <taxon>Actinomycetota</taxon>
        <taxon>Actinomycetes</taxon>
        <taxon>Micrococcales</taxon>
        <taxon>Micrococcaceae</taxon>
        <taxon>Paeniglutamicibacter</taxon>
    </lineage>
</organism>